<evidence type="ECO:0000313" key="2">
    <source>
        <dbReference type="Proteomes" id="UP000828048"/>
    </source>
</evidence>
<proteinExistence type="predicted"/>
<organism evidence="1 2">
    <name type="scientific">Vaccinium darrowii</name>
    <dbReference type="NCBI Taxonomy" id="229202"/>
    <lineage>
        <taxon>Eukaryota</taxon>
        <taxon>Viridiplantae</taxon>
        <taxon>Streptophyta</taxon>
        <taxon>Embryophyta</taxon>
        <taxon>Tracheophyta</taxon>
        <taxon>Spermatophyta</taxon>
        <taxon>Magnoliopsida</taxon>
        <taxon>eudicotyledons</taxon>
        <taxon>Gunneridae</taxon>
        <taxon>Pentapetalae</taxon>
        <taxon>asterids</taxon>
        <taxon>Ericales</taxon>
        <taxon>Ericaceae</taxon>
        <taxon>Vaccinioideae</taxon>
        <taxon>Vaccinieae</taxon>
        <taxon>Vaccinium</taxon>
    </lineage>
</organism>
<reference evidence="1 2" key="1">
    <citation type="journal article" date="2021" name="Hortic Res">
        <title>High-quality reference genome and annotation aids understanding of berry development for evergreen blueberry (Vaccinium darrowii).</title>
        <authorList>
            <person name="Yu J."/>
            <person name="Hulse-Kemp A.M."/>
            <person name="Babiker E."/>
            <person name="Staton M."/>
        </authorList>
    </citation>
    <scope>NUCLEOTIDE SEQUENCE [LARGE SCALE GENOMIC DNA]</scope>
    <source>
        <strain evidence="2">cv. NJ 8807/NJ 8810</strain>
        <tissue evidence="1">Young leaf</tissue>
    </source>
</reference>
<protein>
    <submittedName>
        <fullName evidence="1">Uncharacterized protein</fullName>
    </submittedName>
</protein>
<keyword evidence="2" id="KW-1185">Reference proteome</keyword>
<sequence length="694" mass="76555">MDPNLPPPMVSTGFIPTGSLLESLIHISNEVMSMERNMFVQVKNVSTMIRRIKLLSSLYEEIQETNTPLPPSSILCLTELFSVIQRVKFLIRVCQEGSALWNLVQTETISNRFHGIVKEMGRVLDILPLDSLNLTADTTEQVDLLHKQAKRVELFVDEREIQRRDEIFQFMTIVNEKNKKEKGHLEFRRVEEVFSSIGFKTSFDYDQEILKLREESEKQKGTGGLIVVSNINNLISLLSLSRSMLFKDEETDTQSNQDQDSRHTTTSFSSFSNYLSSSSNYLSSSSSSSVFNIPDEFRCPISLDLMRDPVIVASGHTYDRKSISQWINSGHHTCPKTGKRLIHMALIPNYAVKSLIHQWSQENNVLLVEAASSGTSAKRKSLEKSVDHVTATETAMNAVKSTAEFLVGKLATGSADDQRQAAYELRLLAKTGMEDRRLLAEAGAIPFLVTLLGSSDPRTQENSVTALLNLSIYPKNKVSIMSTFGALDGIIDVLQTGKTTEARENAAAAIFSLSMIDDYKAVIGAHTRAVPALVRLLSEGTAVGKKDAVTALFNLAVYNANKRNVVVCGAIPLLIEILMDDKAGITDDALGVLALLAGCSEGLEETRKCRVLVPLLIDLLRFGSGKGKENSITILMGLCKDGGDEVARRLLLNPWSVPALQGLVADGSSKARRKADALLRLLKRFCSQTVNPVE</sequence>
<accession>A0ACB7XJL3</accession>
<name>A0ACB7XJL3_9ERIC</name>
<gene>
    <name evidence="1" type="ORF">Vadar_024196</name>
</gene>
<dbReference type="Proteomes" id="UP000828048">
    <property type="component" value="Chromosome 10"/>
</dbReference>
<evidence type="ECO:0000313" key="1">
    <source>
        <dbReference type="EMBL" id="KAH7840983.1"/>
    </source>
</evidence>
<dbReference type="EMBL" id="CM037160">
    <property type="protein sequence ID" value="KAH7840983.1"/>
    <property type="molecule type" value="Genomic_DNA"/>
</dbReference>
<comment type="caution">
    <text evidence="1">The sequence shown here is derived from an EMBL/GenBank/DDBJ whole genome shotgun (WGS) entry which is preliminary data.</text>
</comment>